<reference evidence="3" key="1">
    <citation type="submission" date="2016-10" db="EMBL/GenBank/DDBJ databases">
        <authorList>
            <person name="Varghese N."/>
            <person name="Submissions S."/>
        </authorList>
    </citation>
    <scope>NUCLEOTIDE SEQUENCE [LARGE SCALE GENOMIC DNA]</scope>
    <source>
        <strain evidence="3">DSM 13490</strain>
    </source>
</reference>
<sequence>MNISINITYIGYLIIPLAFIVLIFKPQYLITLLISVSVLHASSVLNGSINNFQYGLSPYYFIAICILLRLLNILLSHRNLLVINSNMKYFTYILLVFWMWSVISAFLLPYLFQGVEVYNPRLGLDLQYKHHATLEWTFSNLAQAIYLTLNMAVIIYAFLIDENRSLYYVTIGIKIAIIIVCFLGIWQVLSSYLILQFPYNIFNNNISYYQGYNQYIGPIRRLVSSFSEPSFAGAYLASIEVGLLSVYLINSLSINKQIFLLILPLVIFYLLIWTFSTTGYLSLLIGNIILLFKYKPFHRSRKSIYTKKWHNYFIGVIIIIFISILCITISYKHSNINVDDIHTGYTLNEGIFSVIGKLFSSALIKDTESDSFVHRTAADIYAIKIFVSTYGLGAGLGSNRSSSLITTLLSTIGIIGVTSFIMLIYSVIRGIIKIHCDKYSNICKYTYWSLLTLLIAHCISIPDISFPPLWTSIITYVTIDKCYYHNTINKILR</sequence>
<evidence type="ECO:0008006" key="4">
    <source>
        <dbReference type="Google" id="ProtNLM"/>
    </source>
</evidence>
<accession>A0A1H3FHV2</accession>
<evidence type="ECO:0000313" key="2">
    <source>
        <dbReference type="EMBL" id="SDX89948.1"/>
    </source>
</evidence>
<feature type="transmembrane region" description="Helical" evidence="1">
    <location>
        <begin position="166"/>
        <end position="189"/>
    </location>
</feature>
<dbReference type="EMBL" id="FNPD01000005">
    <property type="protein sequence ID" value="SDX89948.1"/>
    <property type="molecule type" value="Genomic_DNA"/>
</dbReference>
<feature type="transmembrane region" description="Helical" evidence="1">
    <location>
        <begin position="89"/>
        <end position="112"/>
    </location>
</feature>
<feature type="transmembrane region" description="Helical" evidence="1">
    <location>
        <begin position="141"/>
        <end position="159"/>
    </location>
</feature>
<evidence type="ECO:0000256" key="1">
    <source>
        <dbReference type="SAM" id="Phobius"/>
    </source>
</evidence>
<proteinExistence type="predicted"/>
<feature type="transmembrane region" description="Helical" evidence="1">
    <location>
        <begin position="6"/>
        <end position="24"/>
    </location>
</feature>
<feature type="transmembrane region" description="Helical" evidence="1">
    <location>
        <begin position="258"/>
        <end position="275"/>
    </location>
</feature>
<feature type="transmembrane region" description="Helical" evidence="1">
    <location>
        <begin position="404"/>
        <end position="425"/>
    </location>
</feature>
<organism evidence="2 3">
    <name type="scientific">Acetomicrobium thermoterrenum DSM 13490</name>
    <dbReference type="NCBI Taxonomy" id="1120987"/>
    <lineage>
        <taxon>Bacteria</taxon>
        <taxon>Thermotogati</taxon>
        <taxon>Synergistota</taxon>
        <taxon>Synergistia</taxon>
        <taxon>Synergistales</taxon>
        <taxon>Acetomicrobiaceae</taxon>
        <taxon>Acetomicrobium</taxon>
    </lineage>
</organism>
<name>A0A1H3FHV2_9BACT</name>
<keyword evidence="1" id="KW-0472">Membrane</keyword>
<evidence type="ECO:0000313" key="3">
    <source>
        <dbReference type="Proteomes" id="UP000199266"/>
    </source>
</evidence>
<feature type="transmembrane region" description="Helical" evidence="1">
    <location>
        <begin position="281"/>
        <end position="297"/>
    </location>
</feature>
<gene>
    <name evidence="2" type="ORF">SAMN03080603_01072</name>
</gene>
<dbReference type="AlphaFoldDB" id="A0A1H3FHV2"/>
<protein>
    <recommendedName>
        <fullName evidence="4">O-antigen ligase like membrane protein</fullName>
    </recommendedName>
</protein>
<dbReference type="Proteomes" id="UP000199266">
    <property type="component" value="Unassembled WGS sequence"/>
</dbReference>
<keyword evidence="1" id="KW-1133">Transmembrane helix</keyword>
<feature type="transmembrane region" description="Helical" evidence="1">
    <location>
        <begin position="445"/>
        <end position="462"/>
    </location>
</feature>
<feature type="transmembrane region" description="Helical" evidence="1">
    <location>
        <begin position="59"/>
        <end position="77"/>
    </location>
</feature>
<feature type="transmembrane region" description="Helical" evidence="1">
    <location>
        <begin position="231"/>
        <end position="249"/>
    </location>
</feature>
<feature type="transmembrane region" description="Helical" evidence="1">
    <location>
        <begin position="309"/>
        <end position="331"/>
    </location>
</feature>
<keyword evidence="1" id="KW-0812">Transmembrane</keyword>
<keyword evidence="3" id="KW-1185">Reference proteome</keyword>